<dbReference type="Gene3D" id="2.60.40.3210">
    <property type="entry name" value="Zona pellucida, ZP-N domain"/>
    <property type="match status" value="1"/>
</dbReference>
<dbReference type="Gene3D" id="4.10.110.10">
    <property type="entry name" value="Spasmolytic Protein, domain 1"/>
    <property type="match status" value="1"/>
</dbReference>
<evidence type="ECO:0000256" key="13">
    <source>
        <dbReference type="ARBA" id="ARBA00023180"/>
    </source>
</evidence>
<evidence type="ECO:0000256" key="5">
    <source>
        <dbReference type="ARBA" id="ARBA00022530"/>
    </source>
</evidence>
<evidence type="ECO:0000256" key="21">
    <source>
        <dbReference type="SAM" id="Phobius"/>
    </source>
</evidence>
<evidence type="ECO:0000256" key="1">
    <source>
        <dbReference type="ARBA" id="ARBA00004251"/>
    </source>
</evidence>
<dbReference type="PANTHER" id="PTHR23343">
    <property type="entry name" value="ZONA PELLUCIDA SPERM-BINDING PROTEIN"/>
    <property type="match status" value="1"/>
</dbReference>
<evidence type="ECO:0000256" key="3">
    <source>
        <dbReference type="ARBA" id="ARBA00022475"/>
    </source>
</evidence>
<dbReference type="InterPro" id="IPR055356">
    <property type="entry name" value="ZP-N"/>
</dbReference>
<evidence type="ECO:0000256" key="12">
    <source>
        <dbReference type="ARBA" id="ARBA00023170"/>
    </source>
</evidence>
<dbReference type="GO" id="GO:0005886">
    <property type="term" value="C:plasma membrane"/>
    <property type="evidence" value="ECO:0007669"/>
    <property type="project" value="UniProtKB-SubCell"/>
</dbReference>
<keyword evidence="7 21" id="KW-0812">Transmembrane</keyword>
<evidence type="ECO:0000256" key="2">
    <source>
        <dbReference type="ARBA" id="ARBA00010863"/>
    </source>
</evidence>
<evidence type="ECO:0000256" key="17">
    <source>
        <dbReference type="ARBA" id="ARBA00040238"/>
    </source>
</evidence>
<evidence type="ECO:0000256" key="18">
    <source>
        <dbReference type="ARBA" id="ARBA00042273"/>
    </source>
</evidence>
<dbReference type="OrthoDB" id="8919081at2759"/>
<proteinExistence type="evidence at transcript level"/>
<dbReference type="SUPFAM" id="SSF57492">
    <property type="entry name" value="Trefoil"/>
    <property type="match status" value="1"/>
</dbReference>
<dbReference type="GO" id="GO:0060468">
    <property type="term" value="P:prevention of polyspermy"/>
    <property type="evidence" value="ECO:0007669"/>
    <property type="project" value="TreeGrafter"/>
</dbReference>
<reference evidence="25 27" key="1">
    <citation type="journal article" date="2009" name="J. Proteome Res.">
        <title>Hamster zona pellucida is formed by four glycoproteins: ZP1, ZP2, ZP3, and ZP4.</title>
        <authorList>
            <person name="Izquierdo-Rico M.J."/>
            <person name="Jimenez-Movilla M."/>
            <person name="Llop E."/>
            <person name="Perez-Oliva A.B."/>
            <person name="Ballesta J."/>
            <person name="Gutierrez-Gallego R."/>
            <person name="Jimenez-Cervantes C."/>
            <person name="Aviles M."/>
        </authorList>
    </citation>
    <scope>NUCLEOTIDE SEQUENCE</scope>
</reference>
<dbReference type="GO" id="GO:0007339">
    <property type="term" value="P:binding of sperm to zona pellucida"/>
    <property type="evidence" value="ECO:0007669"/>
    <property type="project" value="TreeGrafter"/>
</dbReference>
<feature type="disulfide bond" evidence="20">
    <location>
        <begin position="169"/>
        <end position="186"/>
    </location>
</feature>
<dbReference type="GeneID" id="101827755"/>
<keyword evidence="9 21" id="KW-1133">Transmembrane helix</keyword>
<dbReference type="InterPro" id="IPR051148">
    <property type="entry name" value="Zona_Pellucida_Domain_gp"/>
</dbReference>
<keyword evidence="8 22" id="KW-0732">Signal</keyword>
<keyword evidence="10 21" id="KW-0472">Membrane</keyword>
<dbReference type="InterPro" id="IPR017977">
    <property type="entry name" value="ZP_dom_CS"/>
</dbReference>
<feature type="domain" description="ZP" evidence="23">
    <location>
        <begin position="195"/>
        <end position="468"/>
    </location>
</feature>
<dbReference type="Pfam" id="PF23344">
    <property type="entry name" value="ZP-N"/>
    <property type="match status" value="1"/>
</dbReference>
<dbReference type="PRINTS" id="PR00023">
    <property type="entry name" value="ZPELLUCIDA"/>
</dbReference>
<evidence type="ECO:0000313" key="25">
    <source>
        <dbReference type="EMBL" id="ABH06548.1"/>
    </source>
</evidence>
<dbReference type="GO" id="GO:0035804">
    <property type="term" value="F:structural constituent of egg coat"/>
    <property type="evidence" value="ECO:0007669"/>
    <property type="project" value="TreeGrafter"/>
</dbReference>
<evidence type="ECO:0000256" key="9">
    <source>
        <dbReference type="ARBA" id="ARBA00022989"/>
    </source>
</evidence>
<dbReference type="PROSITE" id="PS00025">
    <property type="entry name" value="P_TREFOIL_1"/>
    <property type="match status" value="1"/>
</dbReference>
<keyword evidence="3" id="KW-1003">Cell membrane</keyword>
<name>Q0PGF1_MESAU</name>
<dbReference type="eggNOG" id="ENOG502QU54">
    <property type="taxonomic scope" value="Eukaryota"/>
</dbReference>
<keyword evidence="11 20" id="KW-1015">Disulfide bond</keyword>
<evidence type="ECO:0000256" key="7">
    <source>
        <dbReference type="ARBA" id="ARBA00022692"/>
    </source>
</evidence>
<dbReference type="GO" id="GO:0002922">
    <property type="term" value="P:positive regulation of humoral immune response"/>
    <property type="evidence" value="ECO:0007669"/>
    <property type="project" value="Ensembl"/>
</dbReference>
<dbReference type="Gene3D" id="2.60.40.4100">
    <property type="entry name" value="Zona pellucida, ZP-C domain"/>
    <property type="match status" value="1"/>
</dbReference>
<evidence type="ECO:0000259" key="24">
    <source>
        <dbReference type="PROSITE" id="PS51448"/>
    </source>
</evidence>
<evidence type="ECO:0000256" key="22">
    <source>
        <dbReference type="SAM" id="SignalP"/>
    </source>
</evidence>
<comment type="similarity">
    <text evidence="2">Belongs to the ZP domain family. ZPB subfamily.</text>
</comment>
<evidence type="ECO:0000259" key="23">
    <source>
        <dbReference type="PROSITE" id="PS51034"/>
    </source>
</evidence>
<comment type="function">
    <text evidence="16">Component of the zona pellucida, an extracellular matrix surrounding oocytes which mediates sperm binding, induction of the acrosome reaction and prevents post-fertilization polyspermy. The zona pellucida is composed of 3 to 4 glycoproteins, ZP1, ZP2, ZP3, and ZP4. ZP4 may act as a sperm receptor.</text>
</comment>
<dbReference type="PROSITE" id="PS51034">
    <property type="entry name" value="ZP_2"/>
    <property type="match status" value="1"/>
</dbReference>
<evidence type="ECO:0000256" key="4">
    <source>
        <dbReference type="ARBA" id="ARBA00022525"/>
    </source>
</evidence>
<dbReference type="Pfam" id="PF00100">
    <property type="entry name" value="Zona_pellucida"/>
    <property type="match status" value="1"/>
</dbReference>
<dbReference type="InterPro" id="IPR042235">
    <property type="entry name" value="ZP-C_dom"/>
</dbReference>
<feature type="transmembrane region" description="Helical" evidence="21">
    <location>
        <begin position="516"/>
        <end position="539"/>
    </location>
</feature>
<evidence type="ECO:0000256" key="11">
    <source>
        <dbReference type="ARBA" id="ARBA00023157"/>
    </source>
</evidence>
<dbReference type="InterPro" id="IPR044913">
    <property type="entry name" value="P_trefoil_dom_sf"/>
</dbReference>
<dbReference type="Pfam" id="PF00088">
    <property type="entry name" value="Trefoil"/>
    <property type="match status" value="1"/>
</dbReference>
<feature type="disulfide bond" evidence="20">
    <location>
        <begin position="159"/>
        <end position="174"/>
    </location>
</feature>
<dbReference type="AlphaFoldDB" id="Q0PGF1"/>
<dbReference type="EMBL" id="DQ838550">
    <property type="protein sequence ID" value="ABH06548.1"/>
    <property type="molecule type" value="mRNA"/>
</dbReference>
<reference evidence="27" key="2">
    <citation type="submission" date="2025-04" db="UniProtKB">
        <authorList>
            <consortium name="RefSeq"/>
        </authorList>
    </citation>
    <scope>IDENTIFICATION</scope>
</reference>
<dbReference type="GO" id="GO:2000344">
    <property type="term" value="P:positive regulation of acrosome reaction"/>
    <property type="evidence" value="ECO:0007669"/>
    <property type="project" value="Ensembl"/>
</dbReference>
<evidence type="ECO:0000256" key="19">
    <source>
        <dbReference type="ARBA" id="ARBA00042573"/>
    </source>
</evidence>
<feature type="chain" id="PRO_5009993579" description="Zona pellucida sperm-binding protein 4" evidence="22 27">
    <location>
        <begin position="29"/>
        <end position="543"/>
    </location>
</feature>
<keyword evidence="5" id="KW-0272">Extracellular matrix</keyword>
<evidence type="ECO:0000256" key="10">
    <source>
        <dbReference type="ARBA" id="ARBA00023136"/>
    </source>
</evidence>
<dbReference type="InterPro" id="IPR017957">
    <property type="entry name" value="P_trefoil_CS"/>
</dbReference>
<dbReference type="InterPro" id="IPR055355">
    <property type="entry name" value="ZP-C"/>
</dbReference>
<dbReference type="SMR" id="Q0PGF1"/>
<dbReference type="SMART" id="SM00241">
    <property type="entry name" value="ZP"/>
    <property type="match status" value="1"/>
</dbReference>
<dbReference type="GeneTree" id="ENSGT00940000161324"/>
<dbReference type="Proteomes" id="UP000886700">
    <property type="component" value="Unplaced"/>
</dbReference>
<evidence type="ECO:0000256" key="15">
    <source>
        <dbReference type="ARBA" id="ARBA00024183"/>
    </source>
</evidence>
<evidence type="ECO:0000256" key="8">
    <source>
        <dbReference type="ARBA" id="ARBA00022729"/>
    </source>
</evidence>
<evidence type="ECO:0000313" key="27">
    <source>
        <dbReference type="RefSeq" id="NP_001268577.1"/>
    </source>
</evidence>
<dbReference type="GO" id="GO:0032190">
    <property type="term" value="F:acrosin binding"/>
    <property type="evidence" value="ECO:0007669"/>
    <property type="project" value="Ensembl"/>
</dbReference>
<dbReference type="InterPro" id="IPR048290">
    <property type="entry name" value="ZP_chr"/>
</dbReference>
<feature type="domain" description="P-type" evidence="24">
    <location>
        <begin position="146"/>
        <end position="190"/>
    </location>
</feature>
<dbReference type="SMART" id="SM00018">
    <property type="entry name" value="PD"/>
    <property type="match status" value="1"/>
</dbReference>
<dbReference type="KEGG" id="maua:101827755"/>
<dbReference type="PROSITE" id="PS51448">
    <property type="entry name" value="P_TREFOIL_2"/>
    <property type="match status" value="1"/>
</dbReference>
<accession>Q0PGF1</accession>
<sequence length="543" mass="59947">MASRTLSSTLWLLPGIFLCFPFCPPLSGQHVTELPGVLHCGLGSFQFTVNLSLEAESPVLTAWDSRGLPHRLKNDSDCGTWVMDSPGDSLVLEATYNGCYVTMSSSHYVMEVGVQDVNVTEHMPGARKRLLKCPLDRQGPNTLSTEVCNPVPVKERLLCAPLPISQGDCDKLGCCYIAEEEEVGYCYYGNTVTSQCSREGSFSIAVSRNVTSPPLNLDSLHLVVRSDSGCDPVMATPTFALFQFPFTSCGTTRRVIGDQVVYENELLATQDVRTWGNGSITRDSIFRLRVSCSYSVLSNTSPINMQVLTLPPPLPKTQPGSLSLELQIAKDETYGSYYGAEDYPLVKFLQDPIYVEVSILHRTDPSLELLLEQCWATSGPNPFLQPQWPILVKGCPYAGDNYQTRRINVQKASRPFPSHHQRFSISTFSFTNAIRKGQSFAGQVYLHCSALVCQPAGTPSCKAICPASRRRRKSELYFKNNTARISSKGPVILLQATKDPADMLHRYSSTPMNSPALWVVGLSAITIIISILLVFYLAIRKAR</sequence>
<comment type="caution">
    <text evidence="20">Lacks conserved residue(s) required for the propagation of feature annotation.</text>
</comment>
<dbReference type="CDD" id="cd00111">
    <property type="entry name" value="Trefoil"/>
    <property type="match status" value="1"/>
</dbReference>
<dbReference type="GO" id="GO:2000360">
    <property type="term" value="P:negative regulation of binding of sperm to zona pellucida"/>
    <property type="evidence" value="ECO:0007669"/>
    <property type="project" value="Ensembl"/>
</dbReference>
<keyword evidence="6" id="KW-0165">Cleavage on pair of basic residues</keyword>
<feature type="signal peptide" evidence="22">
    <location>
        <begin position="1"/>
        <end position="28"/>
    </location>
</feature>
<dbReference type="InterPro" id="IPR001507">
    <property type="entry name" value="ZP_dom"/>
</dbReference>
<evidence type="ECO:0000256" key="16">
    <source>
        <dbReference type="ARBA" id="ARBA00037545"/>
    </source>
</evidence>
<dbReference type="GO" id="GO:0035805">
    <property type="term" value="C:egg coat"/>
    <property type="evidence" value="ECO:0007669"/>
    <property type="project" value="UniProtKB-SubCell"/>
</dbReference>
<evidence type="ECO:0000256" key="20">
    <source>
        <dbReference type="PROSITE-ProRule" id="PRU00779"/>
    </source>
</evidence>
<comment type="subcellular location">
    <subcellularLocation>
        <location evidence="1">Cell membrane</location>
        <topology evidence="1">Single-pass type I membrane protein</topology>
    </subcellularLocation>
    <subcellularLocation>
        <location evidence="15">Zona pellucida</location>
    </subcellularLocation>
</comment>
<dbReference type="RefSeq" id="NP_001268577.1">
    <property type="nucleotide sequence ID" value="NM_001281648.1"/>
</dbReference>
<dbReference type="STRING" id="10036.ENSMAUP00000004587"/>
<dbReference type="InterPro" id="IPR054554">
    <property type="entry name" value="ZP1/4_Ig-like"/>
</dbReference>
<dbReference type="GO" id="GO:0042802">
    <property type="term" value="F:identical protein binding"/>
    <property type="evidence" value="ECO:0007669"/>
    <property type="project" value="Ensembl"/>
</dbReference>
<gene>
    <name evidence="27" type="primary">Zp4</name>
</gene>
<evidence type="ECO:0000256" key="14">
    <source>
        <dbReference type="ARBA" id="ARBA00023279"/>
    </source>
</evidence>
<dbReference type="CTD" id="57829"/>
<keyword evidence="26" id="KW-1185">Reference proteome</keyword>
<dbReference type="Pfam" id="PF22821">
    <property type="entry name" value="ZP1_ZP4_Ig-like"/>
    <property type="match status" value="1"/>
</dbReference>
<dbReference type="PANTHER" id="PTHR23343:SF31">
    <property type="entry name" value="ZONA PELLUCIDA SPERM-BINDING PROTEIN 4"/>
    <property type="match status" value="1"/>
</dbReference>
<dbReference type="GO" id="GO:0060478">
    <property type="term" value="P:acrosomal vesicle exocytosis"/>
    <property type="evidence" value="ECO:0007669"/>
    <property type="project" value="Ensembl"/>
</dbReference>
<organism evidence="25">
    <name type="scientific">Mesocricetus auratus</name>
    <name type="common">Golden hamster</name>
    <dbReference type="NCBI Taxonomy" id="10036"/>
    <lineage>
        <taxon>Eukaryota</taxon>
        <taxon>Metazoa</taxon>
        <taxon>Chordata</taxon>
        <taxon>Craniata</taxon>
        <taxon>Vertebrata</taxon>
        <taxon>Euteleostomi</taxon>
        <taxon>Mammalia</taxon>
        <taxon>Eutheria</taxon>
        <taxon>Euarchontoglires</taxon>
        <taxon>Glires</taxon>
        <taxon>Rodentia</taxon>
        <taxon>Myomorpha</taxon>
        <taxon>Muroidea</taxon>
        <taxon>Cricetidae</taxon>
        <taxon>Cricetinae</taxon>
        <taxon>Mesocricetus</taxon>
    </lineage>
</organism>
<keyword evidence="14" id="KW-0278">Fertilization</keyword>
<keyword evidence="13" id="KW-0325">Glycoprotein</keyword>
<evidence type="ECO:0000313" key="26">
    <source>
        <dbReference type="Proteomes" id="UP000886700"/>
    </source>
</evidence>
<keyword evidence="4" id="KW-0964">Secreted</keyword>
<keyword evidence="12" id="KW-0675">Receptor</keyword>
<dbReference type="InterPro" id="IPR000519">
    <property type="entry name" value="P_trefoil_dom"/>
</dbReference>
<evidence type="ECO:0000256" key="6">
    <source>
        <dbReference type="ARBA" id="ARBA00022685"/>
    </source>
</evidence>
<protein>
    <recommendedName>
        <fullName evidence="17">Zona pellucida sperm-binding protein 4</fullName>
    </recommendedName>
    <alternativeName>
        <fullName evidence="19">Zona pellucida glycoprotein 4</fullName>
    </alternativeName>
    <alternativeName>
        <fullName evidence="18">Zona pellucida protein B</fullName>
    </alternativeName>
</protein>
<dbReference type="PROSITE" id="PS00682">
    <property type="entry name" value="ZP_1"/>
    <property type="match status" value="1"/>
</dbReference>
<dbReference type="GO" id="GO:0042102">
    <property type="term" value="P:positive regulation of T cell proliferation"/>
    <property type="evidence" value="ECO:0007669"/>
    <property type="project" value="Ensembl"/>
</dbReference>